<accession>A0ABD5VYT9</accession>
<gene>
    <name evidence="2" type="ORF">ACFQQG_00655</name>
</gene>
<dbReference type="Gene3D" id="6.10.250.2410">
    <property type="match status" value="1"/>
</dbReference>
<comment type="caution">
    <text evidence="2">The sequence shown here is derived from an EMBL/GenBank/DDBJ whole genome shotgun (WGS) entry which is preliminary data.</text>
</comment>
<reference evidence="2 3" key="1">
    <citation type="journal article" date="2019" name="Int. J. Syst. Evol. Microbiol.">
        <title>The Global Catalogue of Microorganisms (GCM) 10K type strain sequencing project: providing services to taxonomists for standard genome sequencing and annotation.</title>
        <authorList>
            <consortium name="The Broad Institute Genomics Platform"/>
            <consortium name="The Broad Institute Genome Sequencing Center for Infectious Disease"/>
            <person name="Wu L."/>
            <person name="Ma J."/>
        </authorList>
    </citation>
    <scope>NUCLEOTIDE SEQUENCE [LARGE SCALE GENOMIC DNA]</scope>
    <source>
        <strain evidence="2 3">JCM 30072</strain>
    </source>
</reference>
<dbReference type="AlphaFoldDB" id="A0ABD5VYT9"/>
<dbReference type="Gene3D" id="1.10.10.580">
    <property type="entry name" value="Structural maintenance of chromosome 1. Chain E"/>
    <property type="match status" value="1"/>
</dbReference>
<dbReference type="InterPro" id="IPR023093">
    <property type="entry name" value="ScpA-like_C"/>
</dbReference>
<organism evidence="2 3">
    <name type="scientific">Halovenus salina</name>
    <dbReference type="NCBI Taxonomy" id="1510225"/>
    <lineage>
        <taxon>Archaea</taxon>
        <taxon>Methanobacteriati</taxon>
        <taxon>Methanobacteriota</taxon>
        <taxon>Stenosarchaea group</taxon>
        <taxon>Halobacteria</taxon>
        <taxon>Halobacteriales</taxon>
        <taxon>Haloarculaceae</taxon>
        <taxon>Halovenus</taxon>
    </lineage>
</organism>
<name>A0ABD5VYT9_9EURY</name>
<feature type="compositionally biased region" description="Acidic residues" evidence="1">
    <location>
        <begin position="58"/>
        <end position="67"/>
    </location>
</feature>
<protein>
    <submittedName>
        <fullName evidence="2">Segregation/condensation protein A</fullName>
    </submittedName>
</protein>
<dbReference type="Pfam" id="PF02616">
    <property type="entry name" value="SMC_ScpA"/>
    <property type="match status" value="1"/>
</dbReference>
<dbReference type="EMBL" id="JBHSZI010000001">
    <property type="protein sequence ID" value="MFC7056957.1"/>
    <property type="molecule type" value="Genomic_DNA"/>
</dbReference>
<evidence type="ECO:0000313" key="3">
    <source>
        <dbReference type="Proteomes" id="UP001596445"/>
    </source>
</evidence>
<evidence type="ECO:0000313" key="2">
    <source>
        <dbReference type="EMBL" id="MFC7056957.1"/>
    </source>
</evidence>
<sequence length="257" mass="29501">MLVQLAEDGAIDPWDIDIVEVTDKFLDRLDEADLRSSGRALFYASVLLRMKSDAILDEGEPDEEPVEPWEQAMDGESVPEESDPFSTLEAEMDRRLERKRARGMPQTLDELVRDLRDAERDNWWKESREYDTSDSPERYDRGTQELDYRSADQLRMDDEPTEAEVTEKTHGEDIDAIIEDVGAVVREQYEQGRAEVLFRELAGVGGSRVETYLGLLFLSHRGVLRLEQDDIFGDLWIRDPDAVDSTRDGQLSRSTPE</sequence>
<proteinExistence type="predicted"/>
<feature type="region of interest" description="Disordered" evidence="1">
    <location>
        <begin position="58"/>
        <end position="87"/>
    </location>
</feature>
<dbReference type="PANTHER" id="PTHR33969">
    <property type="entry name" value="SEGREGATION AND CONDENSATION PROTEIN A"/>
    <property type="match status" value="1"/>
</dbReference>
<dbReference type="InterPro" id="IPR003768">
    <property type="entry name" value="ScpA"/>
</dbReference>
<dbReference type="PANTHER" id="PTHR33969:SF2">
    <property type="entry name" value="SEGREGATION AND CONDENSATION PROTEIN A"/>
    <property type="match status" value="1"/>
</dbReference>
<dbReference type="RefSeq" id="WP_382183654.1">
    <property type="nucleotide sequence ID" value="NZ_JBHSZI010000001.1"/>
</dbReference>
<dbReference type="Proteomes" id="UP001596445">
    <property type="component" value="Unassembled WGS sequence"/>
</dbReference>
<keyword evidence="3" id="KW-1185">Reference proteome</keyword>
<evidence type="ECO:0000256" key="1">
    <source>
        <dbReference type="SAM" id="MobiDB-lite"/>
    </source>
</evidence>